<dbReference type="Proteomes" id="UP000384354">
    <property type="component" value="Unassembled WGS sequence"/>
</dbReference>
<name>A0A5E4WC01_9BURK</name>
<reference evidence="1 2" key="1">
    <citation type="submission" date="2019-08" db="EMBL/GenBank/DDBJ databases">
        <authorList>
            <person name="Peeters C."/>
        </authorList>
    </citation>
    <scope>NUCLEOTIDE SEQUENCE [LARGE SCALE GENOMIC DNA]</scope>
    <source>
        <strain evidence="1 2">LMG 31106</strain>
    </source>
</reference>
<dbReference type="EMBL" id="CABPSL010000012">
    <property type="protein sequence ID" value="VVE21279.1"/>
    <property type="molecule type" value="Genomic_DNA"/>
</dbReference>
<proteinExistence type="predicted"/>
<protein>
    <submittedName>
        <fullName evidence="1">Uncharacterized protein</fullName>
    </submittedName>
</protein>
<evidence type="ECO:0000313" key="2">
    <source>
        <dbReference type="Proteomes" id="UP000384354"/>
    </source>
</evidence>
<dbReference type="AlphaFoldDB" id="A0A5E4WC01"/>
<accession>A0A5E4WC01</accession>
<sequence>MEPRCPHTTHFPATPPAVDVNATQCATVYSSNVQLRDGPSRAVPEFWRVDMMIAIIICKVWLVLLLGAIPSEPTVPGADIGSATFSGVVADMPR</sequence>
<evidence type="ECO:0000313" key="1">
    <source>
        <dbReference type="EMBL" id="VVE21279.1"/>
    </source>
</evidence>
<gene>
    <name evidence="1" type="ORF">PCE31106_03145</name>
</gene>
<organism evidence="1 2">
    <name type="scientific">Pandoraea cepalis</name>
    <dbReference type="NCBI Taxonomy" id="2508294"/>
    <lineage>
        <taxon>Bacteria</taxon>
        <taxon>Pseudomonadati</taxon>
        <taxon>Pseudomonadota</taxon>
        <taxon>Betaproteobacteria</taxon>
        <taxon>Burkholderiales</taxon>
        <taxon>Burkholderiaceae</taxon>
        <taxon>Pandoraea</taxon>
    </lineage>
</organism>